<feature type="transmembrane region" description="Helical" evidence="1">
    <location>
        <begin position="50"/>
        <end position="80"/>
    </location>
</feature>
<organism evidence="2 3">
    <name type="scientific">Candidatus Pseudogracilibacillus intestinigallinarum</name>
    <dbReference type="NCBI Taxonomy" id="2838742"/>
    <lineage>
        <taxon>Bacteria</taxon>
        <taxon>Bacillati</taxon>
        <taxon>Bacillota</taxon>
        <taxon>Bacilli</taxon>
        <taxon>Bacillales</taxon>
        <taxon>Bacillaceae</taxon>
        <taxon>Pseudogracilibacillus</taxon>
    </lineage>
</organism>
<dbReference type="Proteomes" id="UP000823937">
    <property type="component" value="Unassembled WGS sequence"/>
</dbReference>
<name>A0A9D1TJQ1_9BACI</name>
<dbReference type="Pfam" id="PF02681">
    <property type="entry name" value="DUF212"/>
    <property type="match status" value="1"/>
</dbReference>
<keyword evidence="1" id="KW-1133">Transmembrane helix</keyword>
<protein>
    <submittedName>
        <fullName evidence="2">Divergent PAP2 family protein</fullName>
    </submittedName>
</protein>
<dbReference type="InterPro" id="IPR003832">
    <property type="entry name" value="DUF212"/>
</dbReference>
<dbReference type="AlphaFoldDB" id="A0A9D1TJQ1"/>
<reference evidence="2" key="1">
    <citation type="journal article" date="2021" name="PeerJ">
        <title>Extensive microbial diversity within the chicken gut microbiome revealed by metagenomics and culture.</title>
        <authorList>
            <person name="Gilroy R."/>
            <person name="Ravi A."/>
            <person name="Getino M."/>
            <person name="Pursley I."/>
            <person name="Horton D.L."/>
            <person name="Alikhan N.F."/>
            <person name="Baker D."/>
            <person name="Gharbi K."/>
            <person name="Hall N."/>
            <person name="Watson M."/>
            <person name="Adriaenssens E.M."/>
            <person name="Foster-Nyarko E."/>
            <person name="Jarju S."/>
            <person name="Secka A."/>
            <person name="Antonio M."/>
            <person name="Oren A."/>
            <person name="Chaudhuri R.R."/>
            <person name="La Ragione R."/>
            <person name="Hildebrand F."/>
            <person name="Pallen M.J."/>
        </authorList>
    </citation>
    <scope>NUCLEOTIDE SEQUENCE</scope>
    <source>
        <strain evidence="2">CHK169-2315</strain>
    </source>
</reference>
<dbReference type="EMBL" id="DXHX01000031">
    <property type="protein sequence ID" value="HIV73903.1"/>
    <property type="molecule type" value="Genomic_DNA"/>
</dbReference>
<keyword evidence="1" id="KW-0472">Membrane</keyword>
<sequence>MALLENFPLVAALAAIVFAQVVKVPIHFIATREFSPGLIFGTGSMPSSHSAAVAALTTAIGITSGVSSVPFAIAFVFSVITMFDASGVRREAGEHAALLNMLVKDIQAFTKEMSDWQNKEIYEKRQELKTLLGHKPIEVFFGALTGVGVAFLLHLLY</sequence>
<gene>
    <name evidence="2" type="ORF">H9895_02345</name>
</gene>
<reference evidence="2" key="2">
    <citation type="submission" date="2021-04" db="EMBL/GenBank/DDBJ databases">
        <authorList>
            <person name="Gilroy R."/>
        </authorList>
    </citation>
    <scope>NUCLEOTIDE SEQUENCE</scope>
    <source>
        <strain evidence="2">CHK169-2315</strain>
    </source>
</reference>
<evidence type="ECO:0000313" key="3">
    <source>
        <dbReference type="Proteomes" id="UP000823937"/>
    </source>
</evidence>
<proteinExistence type="predicted"/>
<feature type="transmembrane region" description="Helical" evidence="1">
    <location>
        <begin position="139"/>
        <end position="156"/>
    </location>
</feature>
<evidence type="ECO:0000313" key="2">
    <source>
        <dbReference type="EMBL" id="HIV73903.1"/>
    </source>
</evidence>
<accession>A0A9D1TJQ1</accession>
<evidence type="ECO:0000256" key="1">
    <source>
        <dbReference type="SAM" id="Phobius"/>
    </source>
</evidence>
<keyword evidence="1" id="KW-0812">Transmembrane</keyword>
<comment type="caution">
    <text evidence="2">The sequence shown here is derived from an EMBL/GenBank/DDBJ whole genome shotgun (WGS) entry which is preliminary data.</text>
</comment>
<dbReference type="PANTHER" id="PTHR31446">
    <property type="entry name" value="ACID PHOSPHATASE/VANADIUM-DEPENDENT HALOPEROXIDASE-RELATED PROTEIN"/>
    <property type="match status" value="1"/>
</dbReference>
<dbReference type="PANTHER" id="PTHR31446:SF29">
    <property type="entry name" value="ACID PHOSPHATASE_VANADIUM-DEPENDENT HALOPEROXIDASE-RELATED PROTEIN"/>
    <property type="match status" value="1"/>
</dbReference>
<feature type="transmembrane region" description="Helical" evidence="1">
    <location>
        <begin position="7"/>
        <end position="30"/>
    </location>
</feature>